<keyword evidence="3" id="KW-1185">Reference proteome</keyword>
<protein>
    <submittedName>
        <fullName evidence="2">Uncharacterized protein</fullName>
    </submittedName>
</protein>
<proteinExistence type="predicted"/>
<sequence>MEVTTLQLCTSRQLSSAGSGPLVAPHPKPSPNAANSIRCAAPRFCHQSPFCPIAYSASSSHVPYLISSYGLAFKAAKLHFYFQVPKIQAS</sequence>
<accession>A0A2T3ZHX3</accession>
<reference evidence="2 3" key="1">
    <citation type="submission" date="2016-07" db="EMBL/GenBank/DDBJ databases">
        <title>Multiple horizontal gene transfer events from other fungi enriched the ability of initially mycotrophic Trichoderma (Ascomycota) to feed on dead plant biomass.</title>
        <authorList>
            <consortium name="DOE Joint Genome Institute"/>
            <person name="Aerts A."/>
            <person name="Atanasova L."/>
            <person name="Chenthamara K."/>
            <person name="Zhang J."/>
            <person name="Grujic M."/>
            <person name="Henrissat B."/>
            <person name="Kuo A."/>
            <person name="Salamov A."/>
            <person name="Lipzen A."/>
            <person name="Labutti K."/>
            <person name="Barry K."/>
            <person name="Miao Y."/>
            <person name="Rahimi M.J."/>
            <person name="Shen Q."/>
            <person name="Grigoriev I.V."/>
            <person name="Kubicek C.P."/>
            <person name="Druzhinina I.S."/>
        </authorList>
    </citation>
    <scope>NUCLEOTIDE SEQUENCE [LARGE SCALE GENOMIC DNA]</scope>
    <source>
        <strain evidence="2 3">CBS 433.97</strain>
    </source>
</reference>
<dbReference type="AlphaFoldDB" id="A0A2T3ZHX3"/>
<feature type="region of interest" description="Disordered" evidence="1">
    <location>
        <begin position="1"/>
        <end position="29"/>
    </location>
</feature>
<evidence type="ECO:0000313" key="3">
    <source>
        <dbReference type="Proteomes" id="UP000240493"/>
    </source>
</evidence>
<evidence type="ECO:0000256" key="1">
    <source>
        <dbReference type="SAM" id="MobiDB-lite"/>
    </source>
</evidence>
<dbReference type="EMBL" id="KZ679258">
    <property type="protein sequence ID" value="PTB44414.1"/>
    <property type="molecule type" value="Genomic_DNA"/>
</dbReference>
<name>A0A2T3ZHX3_TRIA4</name>
<organism evidence="2 3">
    <name type="scientific">Trichoderma asperellum (strain ATCC 204424 / CBS 433.97 / NBRC 101777)</name>
    <dbReference type="NCBI Taxonomy" id="1042311"/>
    <lineage>
        <taxon>Eukaryota</taxon>
        <taxon>Fungi</taxon>
        <taxon>Dikarya</taxon>
        <taxon>Ascomycota</taxon>
        <taxon>Pezizomycotina</taxon>
        <taxon>Sordariomycetes</taxon>
        <taxon>Hypocreomycetidae</taxon>
        <taxon>Hypocreales</taxon>
        <taxon>Hypocreaceae</taxon>
        <taxon>Trichoderma</taxon>
    </lineage>
</organism>
<gene>
    <name evidence="2" type="ORF">M441DRAFT_348388</name>
</gene>
<feature type="compositionally biased region" description="Polar residues" evidence="1">
    <location>
        <begin position="1"/>
        <end position="18"/>
    </location>
</feature>
<evidence type="ECO:0000313" key="2">
    <source>
        <dbReference type="EMBL" id="PTB44414.1"/>
    </source>
</evidence>
<dbReference type="Proteomes" id="UP000240493">
    <property type="component" value="Unassembled WGS sequence"/>
</dbReference>